<evidence type="ECO:0000313" key="1">
    <source>
        <dbReference type="EMBL" id="CAB4901201.1"/>
    </source>
</evidence>
<protein>
    <submittedName>
        <fullName evidence="1">Unannotated protein</fullName>
    </submittedName>
</protein>
<name>A0A6J7FZS8_9ZZZZ</name>
<gene>
    <name evidence="1" type="ORF">UFOPK3610_00135</name>
</gene>
<organism evidence="1">
    <name type="scientific">freshwater metagenome</name>
    <dbReference type="NCBI Taxonomy" id="449393"/>
    <lineage>
        <taxon>unclassified sequences</taxon>
        <taxon>metagenomes</taxon>
        <taxon>ecological metagenomes</taxon>
    </lineage>
</organism>
<proteinExistence type="predicted"/>
<dbReference type="EMBL" id="CAFBMR010000002">
    <property type="protein sequence ID" value="CAB4901201.1"/>
    <property type="molecule type" value="Genomic_DNA"/>
</dbReference>
<reference evidence="1" key="1">
    <citation type="submission" date="2020-05" db="EMBL/GenBank/DDBJ databases">
        <authorList>
            <person name="Chiriac C."/>
            <person name="Salcher M."/>
            <person name="Ghai R."/>
            <person name="Kavagutti S V."/>
        </authorList>
    </citation>
    <scope>NUCLEOTIDE SEQUENCE</scope>
</reference>
<dbReference type="AlphaFoldDB" id="A0A6J7FZS8"/>
<accession>A0A6J7FZS8</accession>
<sequence>MKIRLLSVLMCLGIVAVVGAVPSVAQPVEPRLQWNANFGYCGETSFISAGMRFGQYTSQWTARALASPHVPQTRASSQLLLGGNDLAAARRMRLSAVAFDTGNRDTPARFLGWVKSRFVRGDVVIIGVDNNVRILGEPIPGQVGSYDHIVPVLGIGASAPSDTITISDNGLHNVGSNYPFVYTYRFSDFPLSRRAANLLGGPIYSLALGSAHYGTAVTGILDPKRETIPVWLTSSSDGEGLENQSRLVSPPTPSRIRLTAHVRIPDVTRSYTVYMYDRFSKVPTSDFAAHSANAVNSWTIPAHSGKHWRVTVSALSSDTRVFRAVRTAIS</sequence>